<name>A0ABR6RGM9_9BURK</name>
<evidence type="ECO:0000313" key="5">
    <source>
        <dbReference type="Proteomes" id="UP000562492"/>
    </source>
</evidence>
<accession>A0ABR6RGM9</accession>
<sequence length="140" mass="15058">MPNIAALLKSEITRVARKEIRAEIESLRKAVSAQRSAIAALKREIAEVRKMASKGPQAPKAAATASDAAEAGVQRRFSPSRLAVHRQKIGLSAAQYGALVGVTGQSIYKYEQGKARPHAATVRKLSELKERSKAQILASL</sequence>
<dbReference type="PROSITE" id="PS50943">
    <property type="entry name" value="HTH_CROC1"/>
    <property type="match status" value="1"/>
</dbReference>
<comment type="caution">
    <text evidence="4">The sequence shown here is derived from an EMBL/GenBank/DDBJ whole genome shotgun (WGS) entry which is preliminary data.</text>
</comment>
<dbReference type="RefSeq" id="WP_184708561.1">
    <property type="nucleotide sequence ID" value="NZ_JACHKZ010000013.1"/>
</dbReference>
<evidence type="ECO:0000256" key="1">
    <source>
        <dbReference type="SAM" id="Coils"/>
    </source>
</evidence>
<reference evidence="4 5" key="1">
    <citation type="submission" date="2020-08" db="EMBL/GenBank/DDBJ databases">
        <title>Functional genomics of gut bacteria from endangered species of beetles.</title>
        <authorList>
            <person name="Carlos-Shanley C."/>
        </authorList>
    </citation>
    <scope>NUCLEOTIDE SEQUENCE [LARGE SCALE GENOMIC DNA]</scope>
    <source>
        <strain evidence="4 5">S00124</strain>
    </source>
</reference>
<dbReference type="Gene3D" id="1.10.260.40">
    <property type="entry name" value="lambda repressor-like DNA-binding domains"/>
    <property type="match status" value="1"/>
</dbReference>
<keyword evidence="5" id="KW-1185">Reference proteome</keyword>
<dbReference type="GO" id="GO:0003677">
    <property type="term" value="F:DNA binding"/>
    <property type="evidence" value="ECO:0007669"/>
    <property type="project" value="UniProtKB-KW"/>
</dbReference>
<organism evidence="4 5">
    <name type="scientific">Comamonas odontotermitis</name>
    <dbReference type="NCBI Taxonomy" id="379895"/>
    <lineage>
        <taxon>Bacteria</taxon>
        <taxon>Pseudomonadati</taxon>
        <taxon>Pseudomonadota</taxon>
        <taxon>Betaproteobacteria</taxon>
        <taxon>Burkholderiales</taxon>
        <taxon>Comamonadaceae</taxon>
        <taxon>Comamonas</taxon>
    </lineage>
</organism>
<dbReference type="EMBL" id="JACHKZ010000013">
    <property type="protein sequence ID" value="MBB6578315.1"/>
    <property type="molecule type" value="Genomic_DNA"/>
</dbReference>
<evidence type="ECO:0000259" key="3">
    <source>
        <dbReference type="PROSITE" id="PS50943"/>
    </source>
</evidence>
<protein>
    <submittedName>
        <fullName evidence="4">DNA-binding transcriptional regulator YiaG</fullName>
    </submittedName>
</protein>
<feature type="domain" description="HTH cro/C1-type" evidence="3">
    <location>
        <begin position="82"/>
        <end position="136"/>
    </location>
</feature>
<feature type="compositionally biased region" description="Low complexity" evidence="2">
    <location>
        <begin position="58"/>
        <end position="71"/>
    </location>
</feature>
<keyword evidence="1" id="KW-0175">Coiled coil</keyword>
<feature type="region of interest" description="Disordered" evidence="2">
    <location>
        <begin position="51"/>
        <end position="72"/>
    </location>
</feature>
<evidence type="ECO:0000256" key="2">
    <source>
        <dbReference type="SAM" id="MobiDB-lite"/>
    </source>
</evidence>
<feature type="coiled-coil region" evidence="1">
    <location>
        <begin position="17"/>
        <end position="51"/>
    </location>
</feature>
<dbReference type="CDD" id="cd00093">
    <property type="entry name" value="HTH_XRE"/>
    <property type="match status" value="1"/>
</dbReference>
<dbReference type="InterPro" id="IPR001387">
    <property type="entry name" value="Cro/C1-type_HTH"/>
</dbReference>
<dbReference type="SUPFAM" id="SSF47413">
    <property type="entry name" value="lambda repressor-like DNA-binding domains"/>
    <property type="match status" value="1"/>
</dbReference>
<dbReference type="Pfam" id="PF13560">
    <property type="entry name" value="HTH_31"/>
    <property type="match status" value="1"/>
</dbReference>
<dbReference type="InterPro" id="IPR010982">
    <property type="entry name" value="Lambda_DNA-bd_dom_sf"/>
</dbReference>
<proteinExistence type="predicted"/>
<dbReference type="Proteomes" id="UP000562492">
    <property type="component" value="Unassembled WGS sequence"/>
</dbReference>
<gene>
    <name evidence="4" type="ORF">HNP33_002396</name>
</gene>
<keyword evidence="4" id="KW-0238">DNA-binding</keyword>
<evidence type="ECO:0000313" key="4">
    <source>
        <dbReference type="EMBL" id="MBB6578315.1"/>
    </source>
</evidence>
<dbReference type="SMART" id="SM00530">
    <property type="entry name" value="HTH_XRE"/>
    <property type="match status" value="1"/>
</dbReference>